<dbReference type="Pfam" id="PF14736">
    <property type="entry name" value="N_Asn_amidohyd"/>
    <property type="match status" value="1"/>
</dbReference>
<dbReference type="AlphaFoldDB" id="A0A5B7FI97"/>
<evidence type="ECO:0000313" key="1">
    <source>
        <dbReference type="EMBL" id="MPC46212.1"/>
    </source>
</evidence>
<keyword evidence="1" id="KW-0378">Hydrolase</keyword>
<evidence type="ECO:0000313" key="2">
    <source>
        <dbReference type="Proteomes" id="UP000324222"/>
    </source>
</evidence>
<dbReference type="OrthoDB" id="539995at2759"/>
<dbReference type="InterPro" id="IPR026750">
    <property type="entry name" value="NTAN1"/>
</dbReference>
<reference evidence="1 2" key="1">
    <citation type="submission" date="2019-05" db="EMBL/GenBank/DDBJ databases">
        <title>Another draft genome of Portunus trituberculatus and its Hox gene families provides insights of decapod evolution.</title>
        <authorList>
            <person name="Jeong J.-H."/>
            <person name="Song I."/>
            <person name="Kim S."/>
            <person name="Choi T."/>
            <person name="Kim D."/>
            <person name="Ryu S."/>
            <person name="Kim W."/>
        </authorList>
    </citation>
    <scope>NUCLEOTIDE SEQUENCE [LARGE SCALE GENOMIC DNA]</scope>
    <source>
        <tissue evidence="1">Muscle</tissue>
    </source>
</reference>
<dbReference type="GO" id="GO:0008418">
    <property type="term" value="F:protein-N-terminal asparagine amidohydrolase activity"/>
    <property type="evidence" value="ECO:0007669"/>
    <property type="project" value="InterPro"/>
</dbReference>
<sequence>MFRSWHECRDNDSRDPETRFVDFTFTSLSYARTEGFQLSLLKMVLIVGEHLVKEVPSSTSGIYTSWPRLKETAHALTSMLTEEVGPHGLLYLRQREYAVTVPRDENLAILGTDDATTSVMAVLRHTGEYLKGSG</sequence>
<dbReference type="EMBL" id="VSRR010007097">
    <property type="protein sequence ID" value="MPC46212.1"/>
    <property type="molecule type" value="Genomic_DNA"/>
</dbReference>
<organism evidence="1 2">
    <name type="scientific">Portunus trituberculatus</name>
    <name type="common">Swimming crab</name>
    <name type="synonym">Neptunus trituberculatus</name>
    <dbReference type="NCBI Taxonomy" id="210409"/>
    <lineage>
        <taxon>Eukaryota</taxon>
        <taxon>Metazoa</taxon>
        <taxon>Ecdysozoa</taxon>
        <taxon>Arthropoda</taxon>
        <taxon>Crustacea</taxon>
        <taxon>Multicrustacea</taxon>
        <taxon>Malacostraca</taxon>
        <taxon>Eumalacostraca</taxon>
        <taxon>Eucarida</taxon>
        <taxon>Decapoda</taxon>
        <taxon>Pleocyemata</taxon>
        <taxon>Brachyura</taxon>
        <taxon>Eubrachyura</taxon>
        <taxon>Portunoidea</taxon>
        <taxon>Portunidae</taxon>
        <taxon>Portuninae</taxon>
        <taxon>Portunus</taxon>
    </lineage>
</organism>
<keyword evidence="2" id="KW-1185">Reference proteome</keyword>
<name>A0A5B7FI97_PORTR</name>
<comment type="caution">
    <text evidence="1">The sequence shown here is derived from an EMBL/GenBank/DDBJ whole genome shotgun (WGS) entry which is preliminary data.</text>
</comment>
<protein>
    <submittedName>
        <fullName evidence="1">Protein N-terminal asparagine amidohydrolase</fullName>
    </submittedName>
</protein>
<accession>A0A5B7FI97</accession>
<dbReference type="Proteomes" id="UP000324222">
    <property type="component" value="Unassembled WGS sequence"/>
</dbReference>
<proteinExistence type="predicted"/>
<gene>
    <name evidence="1" type="primary">Ntan1</name>
    <name evidence="1" type="ORF">E2C01_039925</name>
</gene>